<proteinExistence type="predicted"/>
<feature type="non-terminal residue" evidence="1">
    <location>
        <position position="1"/>
    </location>
</feature>
<comment type="caution">
    <text evidence="1">The sequence shown here is derived from an EMBL/GenBank/DDBJ whole genome shotgun (WGS) entry which is preliminary data.</text>
</comment>
<reference evidence="1" key="1">
    <citation type="submission" date="2022-04" db="EMBL/GenBank/DDBJ databases">
        <title>Jade perch genome.</title>
        <authorList>
            <person name="Chao B."/>
        </authorList>
    </citation>
    <scope>NUCLEOTIDE SEQUENCE</scope>
    <source>
        <strain evidence="1">CB-2022</strain>
    </source>
</reference>
<sequence>KMDRFSWSNGLLEINETLVIQQRGVRLYDGDDKAKLDVGVALLSTHRLIWRDIKNHECCIAMPLSQIIFFEEQAAGIGKSAKIVIHLHPTPANKEPGPYQHSKFSFIKLSFKEHGQIEFYRRLTEEMTQKRWENIPASQPIPTGTSSEAGRTRAVGIVGIERKIEEKRKETDKNISEAFEDLSKLMVKAKEMVELSKSIANKIKDKQGDITEDETIRFKSYLLSMGIANPVTRETHGSGTHYHFQLAKQLGDILQAPLEERGGMMALTEVYCLVNRARGMELLSPEDLVNACKMFESLKAPVEVSLSFVCLLIYLALRVFDSGVMVVQLQSHSEEEMIASALDNVSEKGSLTAEEFAKLLGLSVLLSKERGQWGGWWWLKKTVMRCRRKQRHRHRNATGCLTAALPAGAHGMCNASVFVDYSVKSNSSTIRSASLSLVNTETNTTLMIRNLPNNQSSSRVEFNCSCFLYAGTFRFLLRQTSTSVVSHANGTGGGSSRESTDWWWSSELQVGISTNEHFQACSSGVDSALFLEVSYMEYNQIGRNSIDKVRDRSRHPIKPLRSQSIELPCAFPFTERDFVRVALRSPHATQEVKSSGPLYLSRIFSYKLLVDNGNAYKSGCEGTMTVKLITPPCAHINGKVLLYKDAGVGQGVAVSSGMGAGGTALMGFGPEEPSSPPLAFNWLTQGENETEFNCSVFYPGRNKYCFRFVFNFSRSPSPAQTCLVVHRSAESWGPWQPWSVCSVSCGEGVRERVRACLLPSGVGGVKCTGMVKEQSLCSLEDCRALPAPSPSLPPVPVGVAPLGGNVVVVAGISLCLAVILATIVVTVWRKFCQRPQCSSVHTGSMHSPGGRKLSDEASICGHSLQRPSLSDGHGPLGGVCVSVAHKDAPVLSSQPLSQTLVIPLPQDPERLSPTGQKLLPPIFGYRLAQQQLKEMKKKGLKEATQLYHVSSSPVHDTLLETSASPTSTPVPTPLPLGLQDDANHSLFRIAAPFSEPPSQTPRVTSDRLSPRGEMVLGPLVSTRASGGSSKWRDRTADWVEMVERSGLAGLRGGGGGDTGMENSYHKNPNFRRTSSFNDTRPQPLSSTPTRQFRERSMTQVGSRTLPEGSSWTKGGWERQPFRSYPIPEHRASEWAKSRPQRDDQRMPWTQTAVPSHSSELKHTGTNTNSISALAKADHSGTGERRRSGEPGGGEGISGIGGPAAGSTSLIMDRAERAEQNWNRRGPSPMQRNILARKLKEAQSSAGAKGRQCSSTFSVSSSEQRKGRGRSLPMSVDYSSSGGSPYRLSEAEQRMLDLDLSSA</sequence>
<gene>
    <name evidence="1" type="ORF">L3Q82_022278</name>
</gene>
<organism evidence="1 2">
    <name type="scientific">Scortum barcoo</name>
    <name type="common">barcoo grunter</name>
    <dbReference type="NCBI Taxonomy" id="214431"/>
    <lineage>
        <taxon>Eukaryota</taxon>
        <taxon>Metazoa</taxon>
        <taxon>Chordata</taxon>
        <taxon>Craniata</taxon>
        <taxon>Vertebrata</taxon>
        <taxon>Euteleostomi</taxon>
        <taxon>Actinopterygii</taxon>
        <taxon>Neopterygii</taxon>
        <taxon>Teleostei</taxon>
        <taxon>Neoteleostei</taxon>
        <taxon>Acanthomorphata</taxon>
        <taxon>Eupercaria</taxon>
        <taxon>Centrarchiformes</taxon>
        <taxon>Terapontoidei</taxon>
        <taxon>Terapontidae</taxon>
        <taxon>Scortum</taxon>
    </lineage>
</organism>
<evidence type="ECO:0000313" key="2">
    <source>
        <dbReference type="Proteomes" id="UP000831701"/>
    </source>
</evidence>
<accession>A0ACB8X0S0</accession>
<dbReference type="EMBL" id="CM041534">
    <property type="protein sequence ID" value="KAI3373691.1"/>
    <property type="molecule type" value="Genomic_DNA"/>
</dbReference>
<protein>
    <submittedName>
        <fullName evidence="1">Uncharacterized protein</fullName>
    </submittedName>
</protein>
<keyword evidence="2" id="KW-1185">Reference proteome</keyword>
<dbReference type="Proteomes" id="UP000831701">
    <property type="component" value="Chromosome 4"/>
</dbReference>
<evidence type="ECO:0000313" key="1">
    <source>
        <dbReference type="EMBL" id="KAI3373691.1"/>
    </source>
</evidence>
<name>A0ACB8X0S0_9TELE</name>